<dbReference type="GO" id="GO:0003676">
    <property type="term" value="F:nucleic acid binding"/>
    <property type="evidence" value="ECO:0007669"/>
    <property type="project" value="InterPro"/>
</dbReference>
<dbReference type="InterPro" id="IPR036397">
    <property type="entry name" value="RNaseH_sf"/>
</dbReference>
<dbReference type="GO" id="GO:1990923">
    <property type="term" value="C:PET complex"/>
    <property type="evidence" value="ECO:0007669"/>
    <property type="project" value="TreeGrafter"/>
</dbReference>
<dbReference type="InterPro" id="IPR002562">
    <property type="entry name" value="3'-5'_exonuclease_dom"/>
</dbReference>
<sequence length="545" mass="59688">MKNTTMDDYQFLDSFKNKRIQITLKNATYSGIVQRINLNKTVLLGDVAFSSSSRLEHGVKDDYEYRTEGQLTVAKFQPYRKSIKLDDEDDDDGGCLDFVVIDEFYEKFGPAVMHIRKQQVIGIGADGFGVSQHERLCWLQIATKTKVYLFDILQLGARAFKNGLSMILESSHMLKVIHDCRGIAGCLWTQYGVKLYNIFDTQVADVMHFYTETGGFLPDRVSTLQEVVGCHLKMSPSRLAPLDIKTQLSKEDREVWCVRPCPMSLLKMMSQSVIHLQSLRLALLDALMSDYMNRVDSYLSLSREEPVNTQHIGMGSGLELPAELRELESLRQERRAWAAAQYPATEDGLLLRSSPRSMASTGQTSKDIAMQGEIHCSAPKETEHNASTIRLQSSANGPSDVTPMKTDPNLLVPLSIGPAGSSGLRQNPAKVASAEAPVSVVNGSRHLEIVVDGTGVIGRGRQLQMEGVPTHATCPPAGRGLCLQIPPYVSTQLPGPARPLSAGQATEVSQGPAPHFPVDPGAPPLGQGLTRQVAPIGTMSNNIIS</sequence>
<dbReference type="InterPro" id="IPR012337">
    <property type="entry name" value="RNaseH-like_sf"/>
</dbReference>
<dbReference type="CDD" id="cd06148">
    <property type="entry name" value="Egl_like_exo"/>
    <property type="match status" value="1"/>
</dbReference>
<protein>
    <recommendedName>
        <fullName evidence="2">3'-5' exonuclease domain-containing protein</fullName>
    </recommendedName>
</protein>
<dbReference type="PANTHER" id="PTHR46628">
    <property type="entry name" value="PIRNA BIOGENESIS PROTEIN EXD1"/>
    <property type="match status" value="1"/>
</dbReference>
<organism evidence="3 4">
    <name type="scientific">Albula glossodonta</name>
    <name type="common">roundjaw bonefish</name>
    <dbReference type="NCBI Taxonomy" id="121402"/>
    <lineage>
        <taxon>Eukaryota</taxon>
        <taxon>Metazoa</taxon>
        <taxon>Chordata</taxon>
        <taxon>Craniata</taxon>
        <taxon>Vertebrata</taxon>
        <taxon>Euteleostomi</taxon>
        <taxon>Actinopterygii</taxon>
        <taxon>Neopterygii</taxon>
        <taxon>Teleostei</taxon>
        <taxon>Albuliformes</taxon>
        <taxon>Albulidae</taxon>
        <taxon>Albula</taxon>
    </lineage>
</organism>
<proteinExistence type="predicted"/>
<evidence type="ECO:0000313" key="3">
    <source>
        <dbReference type="EMBL" id="KAG9336492.1"/>
    </source>
</evidence>
<feature type="domain" description="3'-5' exonuclease" evidence="2">
    <location>
        <begin position="132"/>
        <end position="212"/>
    </location>
</feature>
<dbReference type="PANTHER" id="PTHR46628:SF1">
    <property type="entry name" value="PIRNA BIOGENESIS PROTEIN EXD1"/>
    <property type="match status" value="1"/>
</dbReference>
<dbReference type="SUPFAM" id="SSF53098">
    <property type="entry name" value="Ribonuclease H-like"/>
    <property type="match status" value="1"/>
</dbReference>
<dbReference type="OrthoDB" id="26838at2759"/>
<dbReference type="GO" id="GO:0008408">
    <property type="term" value="F:3'-5' exonuclease activity"/>
    <property type="evidence" value="ECO:0007669"/>
    <property type="project" value="InterPro"/>
</dbReference>
<feature type="region of interest" description="Disordered" evidence="1">
    <location>
        <begin position="493"/>
        <end position="513"/>
    </location>
</feature>
<dbReference type="InterPro" id="IPR052144">
    <property type="entry name" value="piRNA_biogenesis_EXD1"/>
</dbReference>
<dbReference type="EMBL" id="JAFBMS010000102">
    <property type="protein sequence ID" value="KAG9336492.1"/>
    <property type="molecule type" value="Genomic_DNA"/>
</dbReference>
<evidence type="ECO:0000256" key="1">
    <source>
        <dbReference type="SAM" id="MobiDB-lite"/>
    </source>
</evidence>
<evidence type="ECO:0000313" key="4">
    <source>
        <dbReference type="Proteomes" id="UP000824540"/>
    </source>
</evidence>
<dbReference type="Gene3D" id="3.30.420.10">
    <property type="entry name" value="Ribonuclease H-like superfamily/Ribonuclease H"/>
    <property type="match status" value="1"/>
</dbReference>
<accession>A0A8T2NFL7</accession>
<dbReference type="Pfam" id="PF01612">
    <property type="entry name" value="DNA_pol_A_exo1"/>
    <property type="match status" value="1"/>
</dbReference>
<comment type="caution">
    <text evidence="3">The sequence shown here is derived from an EMBL/GenBank/DDBJ whole genome shotgun (WGS) entry which is preliminary data.</text>
</comment>
<dbReference type="Proteomes" id="UP000824540">
    <property type="component" value="Unassembled WGS sequence"/>
</dbReference>
<dbReference type="GO" id="GO:0034587">
    <property type="term" value="P:piRNA processing"/>
    <property type="evidence" value="ECO:0007669"/>
    <property type="project" value="TreeGrafter"/>
</dbReference>
<dbReference type="AlphaFoldDB" id="A0A8T2NFL7"/>
<evidence type="ECO:0000259" key="2">
    <source>
        <dbReference type="Pfam" id="PF01612"/>
    </source>
</evidence>
<gene>
    <name evidence="3" type="ORF">JZ751_002839</name>
</gene>
<reference evidence="3" key="1">
    <citation type="thesis" date="2021" institute="BYU ScholarsArchive" country="Provo, UT, USA">
        <title>Applications of and Algorithms for Genome Assembly and Genomic Analyses with an Emphasis on Marine Teleosts.</title>
        <authorList>
            <person name="Pickett B.D."/>
        </authorList>
    </citation>
    <scope>NUCLEOTIDE SEQUENCE</scope>
    <source>
        <strain evidence="3">HI-2016</strain>
    </source>
</reference>
<keyword evidence="4" id="KW-1185">Reference proteome</keyword>
<name>A0A8T2NFL7_9TELE</name>